<dbReference type="EMBL" id="ML170174">
    <property type="protein sequence ID" value="TDL22607.1"/>
    <property type="molecule type" value="Genomic_DNA"/>
</dbReference>
<evidence type="ECO:0008006" key="3">
    <source>
        <dbReference type="Google" id="ProtNLM"/>
    </source>
</evidence>
<dbReference type="Gene3D" id="3.30.710.10">
    <property type="entry name" value="Potassium Channel Kv1.1, Chain A"/>
    <property type="match status" value="1"/>
</dbReference>
<sequence>MRTAAPMATKEALQDSAQLSYHERFALPDADIILRSKDDVYFRVPSITLHMTCAFFRDALSLPQPASSASSGGVTNNNSPGVIPIDESALVAEQFLSIICGLGISPALLATFDDASALLHAAEKYEAPGVTAFVRACMGAPRFLAEPLRLFAVACRYSWEEEAAAALRLTLDIDIGKSPSFPVLATLPGPDLLRLLRVRWARRDALKAALDGPAFTANQDPYRCSTCQGMVDVVSWREWKWIMLDEIARVPSGETLLAESFLTSAKANAVFRPHCKAPGCENTAFNRELTIVRIREAVRALPKDIE</sequence>
<proteinExistence type="predicted"/>
<dbReference type="AlphaFoldDB" id="A0A4Y7Q4M2"/>
<accession>A0A4Y7Q4M2</accession>
<dbReference type="InterPro" id="IPR011333">
    <property type="entry name" value="SKP1/BTB/POZ_sf"/>
</dbReference>
<dbReference type="STRING" id="50990.A0A4Y7Q4M2"/>
<dbReference type="VEuPathDB" id="FungiDB:BD410DRAFT_748353"/>
<organism evidence="1 2">
    <name type="scientific">Rickenella mellea</name>
    <dbReference type="NCBI Taxonomy" id="50990"/>
    <lineage>
        <taxon>Eukaryota</taxon>
        <taxon>Fungi</taxon>
        <taxon>Dikarya</taxon>
        <taxon>Basidiomycota</taxon>
        <taxon>Agaricomycotina</taxon>
        <taxon>Agaricomycetes</taxon>
        <taxon>Hymenochaetales</taxon>
        <taxon>Rickenellaceae</taxon>
        <taxon>Rickenella</taxon>
    </lineage>
</organism>
<name>A0A4Y7Q4M2_9AGAM</name>
<evidence type="ECO:0000313" key="1">
    <source>
        <dbReference type="EMBL" id="TDL22607.1"/>
    </source>
</evidence>
<protein>
    <recommendedName>
        <fullName evidence="3">BTB domain-containing protein</fullName>
    </recommendedName>
</protein>
<dbReference type="Proteomes" id="UP000294933">
    <property type="component" value="Unassembled WGS sequence"/>
</dbReference>
<reference evidence="1 2" key="1">
    <citation type="submission" date="2018-06" db="EMBL/GenBank/DDBJ databases">
        <title>A transcriptomic atlas of mushroom development highlights an independent origin of complex multicellularity.</title>
        <authorList>
            <consortium name="DOE Joint Genome Institute"/>
            <person name="Krizsan K."/>
            <person name="Almasi E."/>
            <person name="Merenyi Z."/>
            <person name="Sahu N."/>
            <person name="Viragh M."/>
            <person name="Koszo T."/>
            <person name="Mondo S."/>
            <person name="Kiss B."/>
            <person name="Balint B."/>
            <person name="Kues U."/>
            <person name="Barry K."/>
            <person name="Hegedus J.C."/>
            <person name="Henrissat B."/>
            <person name="Johnson J."/>
            <person name="Lipzen A."/>
            <person name="Ohm R."/>
            <person name="Nagy I."/>
            <person name="Pangilinan J."/>
            <person name="Yan J."/>
            <person name="Xiong Y."/>
            <person name="Grigoriev I.V."/>
            <person name="Hibbett D.S."/>
            <person name="Nagy L.G."/>
        </authorList>
    </citation>
    <scope>NUCLEOTIDE SEQUENCE [LARGE SCALE GENOMIC DNA]</scope>
    <source>
        <strain evidence="1 2">SZMC22713</strain>
    </source>
</reference>
<keyword evidence="2" id="KW-1185">Reference proteome</keyword>
<dbReference type="OrthoDB" id="3238622at2759"/>
<evidence type="ECO:0000313" key="2">
    <source>
        <dbReference type="Proteomes" id="UP000294933"/>
    </source>
</evidence>
<gene>
    <name evidence="1" type="ORF">BD410DRAFT_748353</name>
</gene>